<evidence type="ECO:0000256" key="5">
    <source>
        <dbReference type="ARBA" id="ARBA00038039"/>
    </source>
</evidence>
<evidence type="ECO:0000256" key="3">
    <source>
        <dbReference type="ARBA" id="ARBA00022989"/>
    </source>
</evidence>
<dbReference type="OMA" id="NDRLEWI"/>
<dbReference type="InterPro" id="IPR006603">
    <property type="entry name" value="PQ-loop_rpt"/>
</dbReference>
<evidence type="ECO:0000313" key="9">
    <source>
        <dbReference type="Proteomes" id="UP000001996"/>
    </source>
</evidence>
<reference evidence="8 9" key="1">
    <citation type="journal article" date="2009" name="Nature">
        <title>Evolution of pathogenicity and sexual reproduction in eight Candida genomes.</title>
        <authorList>
            <person name="Butler G."/>
            <person name="Rasmussen M.D."/>
            <person name="Lin M.F."/>
            <person name="Santos M.A."/>
            <person name="Sakthikumar S."/>
            <person name="Munro C.A."/>
            <person name="Rheinbay E."/>
            <person name="Grabherr M."/>
            <person name="Forche A."/>
            <person name="Reedy J.L."/>
            <person name="Agrafioti I."/>
            <person name="Arnaud M.B."/>
            <person name="Bates S."/>
            <person name="Brown A.J."/>
            <person name="Brunke S."/>
            <person name="Costanzo M.C."/>
            <person name="Fitzpatrick D.A."/>
            <person name="de Groot P.W."/>
            <person name="Harris D."/>
            <person name="Hoyer L.L."/>
            <person name="Hube B."/>
            <person name="Klis F.M."/>
            <person name="Kodira C."/>
            <person name="Lennard N."/>
            <person name="Logue M.E."/>
            <person name="Martin R."/>
            <person name="Neiman A.M."/>
            <person name="Nikolaou E."/>
            <person name="Quail M.A."/>
            <person name="Quinn J."/>
            <person name="Santos M.C."/>
            <person name="Schmitzberger F.F."/>
            <person name="Sherlock G."/>
            <person name="Shah P."/>
            <person name="Silverstein K.A."/>
            <person name="Skrzypek M.S."/>
            <person name="Soll D."/>
            <person name="Staggs R."/>
            <person name="Stansfield I."/>
            <person name="Stumpf M.P."/>
            <person name="Sudbery P.E."/>
            <person name="Srikantha T."/>
            <person name="Zeng Q."/>
            <person name="Berman J."/>
            <person name="Berriman M."/>
            <person name="Heitman J."/>
            <person name="Gow N.A."/>
            <person name="Lorenz M.C."/>
            <person name="Birren B.W."/>
            <person name="Kellis M."/>
            <person name="Cuomo C.A."/>
        </authorList>
    </citation>
    <scope>NUCLEOTIDE SEQUENCE [LARGE SCALE GENOMIC DNA]</scope>
    <source>
        <strain evidence="9">ATCC 11503 / BCRC 21390 / CBS 2605 / JCM 1781 / NBRC 1676 / NRRL YB-4239</strain>
    </source>
</reference>
<evidence type="ECO:0000256" key="7">
    <source>
        <dbReference type="SAM" id="Phobius"/>
    </source>
</evidence>
<keyword evidence="9" id="KW-1185">Reference proteome</keyword>
<evidence type="ECO:0000313" key="8">
    <source>
        <dbReference type="EMBL" id="EDK44626.1"/>
    </source>
</evidence>
<dbReference type="InterPro" id="IPR051415">
    <property type="entry name" value="LAAT-1"/>
</dbReference>
<dbReference type="GO" id="GO:0000329">
    <property type="term" value="C:fungal-type vacuole membrane"/>
    <property type="evidence" value="ECO:0007669"/>
    <property type="project" value="EnsemblFungi"/>
</dbReference>
<dbReference type="eggNOG" id="KOG2913">
    <property type="taxonomic scope" value="Eukaryota"/>
</dbReference>
<dbReference type="Proteomes" id="UP000001996">
    <property type="component" value="Unassembled WGS sequence"/>
</dbReference>
<feature type="transmembrane region" description="Helical" evidence="7">
    <location>
        <begin position="6"/>
        <end position="27"/>
    </location>
</feature>
<dbReference type="PANTHER" id="PTHR16201:SF34">
    <property type="entry name" value="LYSOSOMAL AMINO ACID TRANSPORTER 1"/>
    <property type="match status" value="1"/>
</dbReference>
<dbReference type="GO" id="GO:0061459">
    <property type="term" value="F:L-arginine transmembrane transporter activity"/>
    <property type="evidence" value="ECO:0007669"/>
    <property type="project" value="EnsemblFungi"/>
</dbReference>
<dbReference type="HOGENOM" id="CLU_019699_3_1_1"/>
<comment type="similarity">
    <text evidence="5">Belongs to the laat-1 family.</text>
</comment>
<dbReference type="KEGG" id="lel:PVL30_003649"/>
<evidence type="ECO:0000256" key="2">
    <source>
        <dbReference type="ARBA" id="ARBA00022692"/>
    </source>
</evidence>
<organism evidence="8 9">
    <name type="scientific">Lodderomyces elongisporus (strain ATCC 11503 / CBS 2605 / JCM 1781 / NBRC 1676 / NRRL YB-4239)</name>
    <name type="common">Yeast</name>
    <name type="synonym">Saccharomyces elongisporus</name>
    <dbReference type="NCBI Taxonomy" id="379508"/>
    <lineage>
        <taxon>Eukaryota</taxon>
        <taxon>Fungi</taxon>
        <taxon>Dikarya</taxon>
        <taxon>Ascomycota</taxon>
        <taxon>Saccharomycotina</taxon>
        <taxon>Pichiomycetes</taxon>
        <taxon>Debaryomycetaceae</taxon>
        <taxon>Candida/Lodderomyces clade</taxon>
        <taxon>Lodderomyces</taxon>
    </lineage>
</organism>
<sequence>MRDLCLGWISHVSSSFSFISGLSWVFAQLPQIVTNYKLKSADGISPSFLLLWFLGDFLSFTSCLLNDATLNFQLYLSIFFLCNDITLCFQYYYYNSVYPRTTAFESYTPVDILPQPVVIHKDLDEHGEEREIRQLHEQLLSDESAPSSYNSTDENKSIMKNLAGTIAVHAGRANAFANDAMLDKAQLYTLKDSVGLALAWGCTIVYCASRCPQLYKNYKRKSVDGILPLLFGAALLGNLTYTLSILTSCSFIFGDDRSEFFYKELPYILGSSGTILFDLAYFYQKRLYNNSKKQTNTFRLQPWSDIESNSA</sequence>
<comment type="subcellular location">
    <subcellularLocation>
        <location evidence="1">Membrane</location>
        <topology evidence="1">Multi-pass membrane protein</topology>
    </subcellularLocation>
</comment>
<dbReference type="Gene3D" id="1.20.1280.290">
    <property type="match status" value="2"/>
</dbReference>
<protein>
    <submittedName>
        <fullName evidence="8">Uncharacterized protein</fullName>
    </submittedName>
</protein>
<accession>A5DZL8</accession>
<evidence type="ECO:0000256" key="1">
    <source>
        <dbReference type="ARBA" id="ARBA00004141"/>
    </source>
</evidence>
<evidence type="ECO:0000256" key="4">
    <source>
        <dbReference type="ARBA" id="ARBA00023136"/>
    </source>
</evidence>
<feature type="transmembrane region" description="Helical" evidence="7">
    <location>
        <begin position="74"/>
        <end position="94"/>
    </location>
</feature>
<name>A5DZL8_LODEL</name>
<dbReference type="AlphaFoldDB" id="A5DZL8"/>
<keyword evidence="4 7" id="KW-0472">Membrane</keyword>
<comment type="catalytic activity">
    <reaction evidence="6">
        <text>L-histidine(out) + L-arginine(in) = L-histidine(in) + L-arginine(out)</text>
        <dbReference type="Rhea" id="RHEA:71063"/>
        <dbReference type="ChEBI" id="CHEBI:32682"/>
        <dbReference type="ChEBI" id="CHEBI:57595"/>
    </reaction>
</comment>
<dbReference type="GO" id="GO:0034490">
    <property type="term" value="P:basic amino acid transmembrane import into vacuole"/>
    <property type="evidence" value="ECO:0007669"/>
    <property type="project" value="EnsemblFungi"/>
</dbReference>
<dbReference type="Pfam" id="PF04193">
    <property type="entry name" value="PQ-loop"/>
    <property type="match status" value="2"/>
</dbReference>
<dbReference type="SMART" id="SM00679">
    <property type="entry name" value="CTNS"/>
    <property type="match status" value="2"/>
</dbReference>
<keyword evidence="3 7" id="KW-1133">Transmembrane helix</keyword>
<dbReference type="EMBL" id="CH981526">
    <property type="protein sequence ID" value="EDK44626.1"/>
    <property type="molecule type" value="Genomic_DNA"/>
</dbReference>
<dbReference type="FunCoup" id="A5DZL8">
    <property type="interactions" value="5"/>
</dbReference>
<dbReference type="GeneID" id="5233014"/>
<feature type="transmembrane region" description="Helical" evidence="7">
    <location>
        <begin position="265"/>
        <end position="283"/>
    </location>
</feature>
<dbReference type="FunFam" id="1.20.1280.290:FF:000009">
    <property type="entry name" value="PQ loop repeat family protein"/>
    <property type="match status" value="1"/>
</dbReference>
<dbReference type="OrthoDB" id="8048523at2759"/>
<gene>
    <name evidence="8" type="ORF">LELG_02805</name>
</gene>
<evidence type="ECO:0000256" key="6">
    <source>
        <dbReference type="ARBA" id="ARBA00050768"/>
    </source>
</evidence>
<keyword evidence="2 7" id="KW-0812">Transmembrane</keyword>
<proteinExistence type="inferred from homology"/>
<dbReference type="InParanoid" id="A5DZL8"/>
<dbReference type="GO" id="GO:0034488">
    <property type="term" value="P:basic amino acid transmembrane export from vacuole"/>
    <property type="evidence" value="ECO:0007669"/>
    <property type="project" value="EnsemblFungi"/>
</dbReference>
<feature type="transmembrane region" description="Helical" evidence="7">
    <location>
        <begin position="226"/>
        <end position="253"/>
    </location>
</feature>
<dbReference type="VEuPathDB" id="FungiDB:LELG_02805"/>
<feature type="transmembrane region" description="Helical" evidence="7">
    <location>
        <begin position="48"/>
        <end position="68"/>
    </location>
</feature>
<dbReference type="PANTHER" id="PTHR16201">
    <property type="entry name" value="SEVEN TRANSMEMBRANE PROTEIN 1-RELATED"/>
    <property type="match status" value="1"/>
</dbReference>
<dbReference type="FunFam" id="1.20.1280.290:FF:000038">
    <property type="entry name" value="PQ loop repeat containing 2"/>
    <property type="match status" value="1"/>
</dbReference>